<reference evidence="1" key="2">
    <citation type="journal article" date="2014" name="ISME J.">
        <title>Microbial stratification in low pH oxic and suboxic macroscopic growths along an acid mine drainage.</title>
        <authorList>
            <person name="Mendez-Garcia C."/>
            <person name="Mesa V."/>
            <person name="Sprenger R.R."/>
            <person name="Richter M."/>
            <person name="Diez M.S."/>
            <person name="Solano J."/>
            <person name="Bargiela R."/>
            <person name="Golyshina O.V."/>
            <person name="Manteca A."/>
            <person name="Ramos J.L."/>
            <person name="Gallego J.R."/>
            <person name="Llorente I."/>
            <person name="Martins Dos Santos V.A."/>
            <person name="Jensen O.N."/>
            <person name="Pelaez A.I."/>
            <person name="Sanchez J."/>
            <person name="Ferrer M."/>
        </authorList>
    </citation>
    <scope>NUCLEOTIDE SEQUENCE</scope>
</reference>
<sequence>MSDPEIVKKKNNEISTVGIDRGMRNIAVLDNNMFLNSKESRSVKRRYQYKRTQLQREGNHSAHRKLKELCR</sequence>
<dbReference type="AlphaFoldDB" id="T1D2K0"/>
<evidence type="ECO:0008006" key="2">
    <source>
        <dbReference type="Google" id="ProtNLM"/>
    </source>
</evidence>
<protein>
    <recommendedName>
        <fullName evidence="2">Transposase</fullName>
    </recommendedName>
</protein>
<dbReference type="EMBL" id="AUZX01002806">
    <property type="protein sequence ID" value="EQD75684.1"/>
    <property type="molecule type" value="Genomic_DNA"/>
</dbReference>
<feature type="non-terminal residue" evidence="1">
    <location>
        <position position="71"/>
    </location>
</feature>
<reference evidence="1" key="1">
    <citation type="submission" date="2013-08" db="EMBL/GenBank/DDBJ databases">
        <authorList>
            <person name="Mendez C."/>
            <person name="Richter M."/>
            <person name="Ferrer M."/>
            <person name="Sanchez J."/>
        </authorList>
    </citation>
    <scope>NUCLEOTIDE SEQUENCE</scope>
</reference>
<organism evidence="1">
    <name type="scientific">mine drainage metagenome</name>
    <dbReference type="NCBI Taxonomy" id="410659"/>
    <lineage>
        <taxon>unclassified sequences</taxon>
        <taxon>metagenomes</taxon>
        <taxon>ecological metagenomes</taxon>
    </lineage>
</organism>
<gene>
    <name evidence="1" type="ORF">B1A_03841</name>
</gene>
<proteinExistence type="predicted"/>
<accession>T1D2K0</accession>
<evidence type="ECO:0000313" key="1">
    <source>
        <dbReference type="EMBL" id="EQD75684.1"/>
    </source>
</evidence>
<name>T1D2K0_9ZZZZ</name>
<comment type="caution">
    <text evidence="1">The sequence shown here is derived from an EMBL/GenBank/DDBJ whole genome shotgun (WGS) entry which is preliminary data.</text>
</comment>